<keyword evidence="3" id="KW-1185">Reference proteome</keyword>
<evidence type="ECO:0000256" key="1">
    <source>
        <dbReference type="SAM" id="SignalP"/>
    </source>
</evidence>
<protein>
    <submittedName>
        <fullName evidence="2">Uncharacterized protein</fullName>
    </submittedName>
</protein>
<feature type="chain" id="PRO_5036462763" evidence="1">
    <location>
        <begin position="32"/>
        <end position="80"/>
    </location>
</feature>
<keyword evidence="1" id="KW-0732">Signal</keyword>
<comment type="caution">
    <text evidence="2">The sequence shown here is derived from an EMBL/GenBank/DDBJ whole genome shotgun (WGS) entry which is preliminary data.</text>
</comment>
<organism evidence="2 3">
    <name type="scientific">Nephila pilipes</name>
    <name type="common">Giant wood spider</name>
    <name type="synonym">Nephila maculata</name>
    <dbReference type="NCBI Taxonomy" id="299642"/>
    <lineage>
        <taxon>Eukaryota</taxon>
        <taxon>Metazoa</taxon>
        <taxon>Ecdysozoa</taxon>
        <taxon>Arthropoda</taxon>
        <taxon>Chelicerata</taxon>
        <taxon>Arachnida</taxon>
        <taxon>Araneae</taxon>
        <taxon>Araneomorphae</taxon>
        <taxon>Entelegynae</taxon>
        <taxon>Araneoidea</taxon>
        <taxon>Nephilidae</taxon>
        <taxon>Nephila</taxon>
    </lineage>
</organism>
<dbReference type="EMBL" id="BMAW01114921">
    <property type="protein sequence ID" value="GFT63969.1"/>
    <property type="molecule type" value="Genomic_DNA"/>
</dbReference>
<evidence type="ECO:0000313" key="2">
    <source>
        <dbReference type="EMBL" id="GFT63969.1"/>
    </source>
</evidence>
<feature type="signal peptide" evidence="1">
    <location>
        <begin position="1"/>
        <end position="31"/>
    </location>
</feature>
<sequence length="80" mass="8565">MQSFEFRPQMNSCLFVMLCTCVVLLSLRSEAAETTLNGRTRRAEAPDSPEILLTDLLDGILGEKGLGGVLGLLLGGVLGR</sequence>
<dbReference type="AlphaFoldDB" id="A0A8X6TZW5"/>
<reference evidence="2" key="1">
    <citation type="submission" date="2020-08" db="EMBL/GenBank/DDBJ databases">
        <title>Multicomponent nature underlies the extraordinary mechanical properties of spider dragline silk.</title>
        <authorList>
            <person name="Kono N."/>
            <person name="Nakamura H."/>
            <person name="Mori M."/>
            <person name="Yoshida Y."/>
            <person name="Ohtoshi R."/>
            <person name="Malay A.D."/>
            <person name="Moran D.A.P."/>
            <person name="Tomita M."/>
            <person name="Numata K."/>
            <person name="Arakawa K."/>
        </authorList>
    </citation>
    <scope>NUCLEOTIDE SEQUENCE</scope>
</reference>
<name>A0A8X6TZW5_NEPPI</name>
<accession>A0A8X6TZW5</accession>
<dbReference type="Proteomes" id="UP000887013">
    <property type="component" value="Unassembled WGS sequence"/>
</dbReference>
<gene>
    <name evidence="2" type="ORF">NPIL_457091</name>
</gene>
<evidence type="ECO:0000313" key="3">
    <source>
        <dbReference type="Proteomes" id="UP000887013"/>
    </source>
</evidence>
<proteinExistence type="predicted"/>